<evidence type="ECO:0000256" key="2">
    <source>
        <dbReference type="SAM" id="MobiDB-lite"/>
    </source>
</evidence>
<evidence type="ECO:0000256" key="1">
    <source>
        <dbReference type="ARBA" id="ARBA00022729"/>
    </source>
</evidence>
<dbReference type="AlphaFoldDB" id="A0A0H4X7N3"/>
<dbReference type="STRING" id="1297742.A176_006865"/>
<dbReference type="Pfam" id="PF13620">
    <property type="entry name" value="CarboxypepD_reg"/>
    <property type="match status" value="6"/>
</dbReference>
<sequence>MLALVLAVALVRRQEGTDTRPTPSTAQRGPARRDLGKPTPPPRGTHSLKGRVLDPQRRPAAGIQVTATRDMPGESLSARPCDLRFPELRLSSSGCIGEPEELVRELVEAGHGAAPVVAQAVTSADGTFLLEDLPEGQVALWAIGDRHATLTREVRTDARDVQLVLEAGRAIHGRVISEDATPLPGARLTLFHQDHTRFFDARAGDDGRFAFGPLPQGDYTVVASHEGLLTDSLQEVVSQNLDPIVLHPPRRLSGRVLAQNTPVAGAEVHVTYTSHVTVTDAEGRFSFEPLSPGDYEVRAEHQGEHGFATATLAEESGDTETTVQLGTLIYIEGSVRDEAGRPIARAKVGAAAPRGMAPPAEYVFTAEDGLFRIGPLRKEPYIFNALAPGYRGQLHDAVASPGARVDFTLMPAHLLRGTVTDAQGTPLSGVDIDVDVDVEIHAETEEVRQDVDPTTTDEHGRFELTFADPGDYTLVITRDAFMEERKVVKVPGPALHVTLSAGARVEGTVTNTQGVPIPAMTLSLVDDSETSPAQQVETDTEGRFFITSVGPGTYSVIAGVHLGIDKVERDEALRIITVKGTETVEASIRLATGAPVSGIVVDEHGRPVANAQVSGITDNKQHDGLGVTTLTDAEGRFTLHHLAEGECLLLASKEGYVFKATRPQPLPNPMVRARSGVQDVRLVLTSQGHIRGRVVRADGAPVTRFTVDHKTLRDPDGAFRLAVESAGFQRFTFEAPGLMRTVREVKVSEGEDVDLGEVRLDAGRIIRGRVVEAETSQPLEDAVVELRLPVTDEAWDEDAPVAAEVTDRNGAFAFTPMEARPLNVRVRTNRGHPWMHQRIGTGDETLELRVYRGAQLEGTLTDRDGKPVEALVQLVPDGLDMPIAVDEQPGSFTARNLRAWKYTLSVHSARTLDGRGVTIHPRRVELPPTGTVKLALTESTGSGTMRLGIHMPPLPPEEARAPAEPHPMFRRHASGIRAIHYQGLLEGTVPPTLSAEQLRSRLRFADIRASPRSHPETKVYEDLPAGQYTYVVLVQEQGPPRRYLAHREPLFLTEGETLERDIQVTLQPLP</sequence>
<keyword evidence="1" id="KW-0732">Signal</keyword>
<dbReference type="InterPro" id="IPR013784">
    <property type="entry name" value="Carb-bd-like_fold"/>
</dbReference>
<accession>A0A0H4X7N3</accession>
<dbReference type="PATRIC" id="fig|1297742.4.peg.6965"/>
<dbReference type="SUPFAM" id="SSF49452">
    <property type="entry name" value="Starch-binding domain-like"/>
    <property type="match status" value="4"/>
</dbReference>
<organism evidence="3 4">
    <name type="scientific">Pseudomyxococcus hansupus</name>
    <dbReference type="NCBI Taxonomy" id="1297742"/>
    <lineage>
        <taxon>Bacteria</taxon>
        <taxon>Pseudomonadati</taxon>
        <taxon>Myxococcota</taxon>
        <taxon>Myxococcia</taxon>
        <taxon>Myxococcales</taxon>
        <taxon>Cystobacterineae</taxon>
        <taxon>Myxococcaceae</taxon>
        <taxon>Pseudomyxococcus</taxon>
    </lineage>
</organism>
<dbReference type="KEGG" id="mym:A176_006865"/>
<proteinExistence type="predicted"/>
<name>A0A0H4X7N3_9BACT</name>
<reference evidence="3 4" key="1">
    <citation type="journal article" date="2016" name="PLoS ONE">
        <title>Complete Genome Sequence and Comparative Genomics of a Novel Myxobacterium Myxococcus hansupus.</title>
        <authorList>
            <person name="Sharma G."/>
            <person name="Narwani T."/>
            <person name="Subramanian S."/>
        </authorList>
    </citation>
    <scope>NUCLEOTIDE SEQUENCE [LARGE SCALE GENOMIC DNA]</scope>
    <source>
        <strain evidence="4">mixupus</strain>
    </source>
</reference>
<dbReference type="eggNOG" id="COG4932">
    <property type="taxonomic scope" value="Bacteria"/>
</dbReference>
<dbReference type="Proteomes" id="UP000009026">
    <property type="component" value="Chromosome"/>
</dbReference>
<dbReference type="InterPro" id="IPR008969">
    <property type="entry name" value="CarboxyPept-like_regulatory"/>
</dbReference>
<gene>
    <name evidence="3" type="ORF">A176_006865</name>
</gene>
<protein>
    <recommendedName>
        <fullName evidence="5">Carboxypeptidase regulatory-like domain-containing protein</fullName>
    </recommendedName>
</protein>
<evidence type="ECO:0000313" key="4">
    <source>
        <dbReference type="Proteomes" id="UP000009026"/>
    </source>
</evidence>
<feature type="region of interest" description="Disordered" evidence="2">
    <location>
        <begin position="14"/>
        <end position="78"/>
    </location>
</feature>
<evidence type="ECO:0000313" key="3">
    <source>
        <dbReference type="EMBL" id="AKQ69953.1"/>
    </source>
</evidence>
<dbReference type="InterPro" id="IPR051417">
    <property type="entry name" value="SDr/BOS_complex"/>
</dbReference>
<dbReference type="PANTHER" id="PTHR23303:SF14">
    <property type="entry name" value="BOS COMPLEX SUBUNIT NOMO1-RELATED"/>
    <property type="match status" value="1"/>
</dbReference>
<evidence type="ECO:0008006" key="5">
    <source>
        <dbReference type="Google" id="ProtNLM"/>
    </source>
</evidence>
<dbReference type="SUPFAM" id="SSF49464">
    <property type="entry name" value="Carboxypeptidase regulatory domain-like"/>
    <property type="match status" value="4"/>
</dbReference>
<dbReference type="Gene3D" id="2.60.40.1120">
    <property type="entry name" value="Carboxypeptidase-like, regulatory domain"/>
    <property type="match status" value="6"/>
</dbReference>
<dbReference type="PANTHER" id="PTHR23303">
    <property type="entry name" value="CARBOXYPEPTIDASE REGULATORY REGION-CONTAINING"/>
    <property type="match status" value="1"/>
</dbReference>
<dbReference type="GO" id="GO:0030246">
    <property type="term" value="F:carbohydrate binding"/>
    <property type="evidence" value="ECO:0007669"/>
    <property type="project" value="InterPro"/>
</dbReference>
<dbReference type="EMBL" id="CP012109">
    <property type="protein sequence ID" value="AKQ69953.1"/>
    <property type="molecule type" value="Genomic_DNA"/>
</dbReference>
<keyword evidence="4" id="KW-1185">Reference proteome</keyword>